<evidence type="ECO:0000256" key="1">
    <source>
        <dbReference type="SAM" id="MobiDB-lite"/>
    </source>
</evidence>
<dbReference type="OrthoDB" id="3341212at2759"/>
<dbReference type="STRING" id="93625.A0A409X331"/>
<protein>
    <submittedName>
        <fullName evidence="2">Uncharacterized protein</fullName>
    </submittedName>
</protein>
<feature type="compositionally biased region" description="Acidic residues" evidence="1">
    <location>
        <begin position="648"/>
        <end position="684"/>
    </location>
</feature>
<gene>
    <name evidence="2" type="ORF">CVT25_004162</name>
</gene>
<feature type="region of interest" description="Disordered" evidence="1">
    <location>
        <begin position="646"/>
        <end position="709"/>
    </location>
</feature>
<dbReference type="Proteomes" id="UP000283269">
    <property type="component" value="Unassembled WGS sequence"/>
</dbReference>
<dbReference type="AlphaFoldDB" id="A0A409X331"/>
<evidence type="ECO:0000313" key="2">
    <source>
        <dbReference type="EMBL" id="PPQ85155.1"/>
    </source>
</evidence>
<dbReference type="InParanoid" id="A0A409X331"/>
<name>A0A409X331_PSICY</name>
<accession>A0A409X331</accession>
<dbReference type="EMBL" id="NHYD01002743">
    <property type="protein sequence ID" value="PPQ85155.1"/>
    <property type="molecule type" value="Genomic_DNA"/>
</dbReference>
<comment type="caution">
    <text evidence="2">The sequence shown here is derived from an EMBL/GenBank/DDBJ whole genome shotgun (WGS) entry which is preliminary data.</text>
</comment>
<reference evidence="2 3" key="1">
    <citation type="journal article" date="2018" name="Evol. Lett.">
        <title>Horizontal gene cluster transfer increased hallucinogenic mushroom diversity.</title>
        <authorList>
            <person name="Reynolds H.T."/>
            <person name="Vijayakumar V."/>
            <person name="Gluck-Thaler E."/>
            <person name="Korotkin H.B."/>
            <person name="Matheny P.B."/>
            <person name="Slot J.C."/>
        </authorList>
    </citation>
    <scope>NUCLEOTIDE SEQUENCE [LARGE SCALE GENOMIC DNA]</scope>
    <source>
        <strain evidence="2 3">2631</strain>
    </source>
</reference>
<organism evidence="2 3">
    <name type="scientific">Psilocybe cyanescens</name>
    <dbReference type="NCBI Taxonomy" id="93625"/>
    <lineage>
        <taxon>Eukaryota</taxon>
        <taxon>Fungi</taxon>
        <taxon>Dikarya</taxon>
        <taxon>Basidiomycota</taxon>
        <taxon>Agaricomycotina</taxon>
        <taxon>Agaricomycetes</taxon>
        <taxon>Agaricomycetidae</taxon>
        <taxon>Agaricales</taxon>
        <taxon>Agaricineae</taxon>
        <taxon>Strophariaceae</taxon>
        <taxon>Psilocybe</taxon>
    </lineage>
</organism>
<feature type="region of interest" description="Disordered" evidence="1">
    <location>
        <begin position="83"/>
        <end position="143"/>
    </location>
</feature>
<proteinExistence type="predicted"/>
<keyword evidence="3" id="KW-1185">Reference proteome</keyword>
<feature type="compositionally biased region" description="Acidic residues" evidence="1">
    <location>
        <begin position="83"/>
        <end position="122"/>
    </location>
</feature>
<evidence type="ECO:0000313" key="3">
    <source>
        <dbReference type="Proteomes" id="UP000283269"/>
    </source>
</evidence>
<sequence length="709" mass="79323">MAPKLRVLAHNARLEERMQSQISTSLASVLKTNPKLTPKEAMWSITNEMLTNNPFQPPKDGKCPINDLPNEILGYIFSVGVKEEEEEEEEEWEDDEDAWEDASSDEEGSSESESWDDSEEVLVGETNTRSMELSDSDSSDGEGEVKIPFQVLVSHVCRHWREVALDSHILWTSLDFSKRPNLEKAQVYISRAQGLPLNIFIDCTFPEHVDEEDHPDHPLYLDNEARKKSISEECDDEECSGHDDDEEHGHFEDVQFLSQKQLTQILDLIEPEVSHWHQLDFRASTYGYVHMFLSRLHALPSAPLLESFQVCHFEDCEDYEFFSGDDKTVFLPFHGHAPLLKDLVLWGVHIDWEAPFLSGLRELELSYHAKDVRPPYKSFAKMINNSPELTSLTMSLSGPILPDGVTFDADPEEEEGAWGPTPLIIPSLRDFAIQFQDPKYASALMQHLDMPALTSLLLNFDEEDYSSFVHNLVKPVKGRTESVLSHVENLKISGLPCDVATVEIFLAQLSKLKNLNLKVVGTEEEVLFNKLIDPYSSRSTTTEASGNAPITPLVAAPTSEFVQTGSSSSIASASSGGPALPTVFLPQLESITTNQVSGMQLKKLVIARRDLGVPLKSVVISENDPVTKKEEKWLRANVEELDFFVPSDSEDEIDDDELDTIDTGDDEGDDSDEDDDHSEEDPEGEPLFSPLTRHLRRGRGGRAGGGGLD</sequence>